<evidence type="ECO:0000256" key="1">
    <source>
        <dbReference type="SAM" id="MobiDB-lite"/>
    </source>
</evidence>
<keyword evidence="2" id="KW-0812">Transmembrane</keyword>
<feature type="region of interest" description="Disordered" evidence="1">
    <location>
        <begin position="327"/>
        <end position="349"/>
    </location>
</feature>
<name>A0A409W5R4_9AGAR</name>
<keyword evidence="2" id="KW-1133">Transmembrane helix</keyword>
<keyword evidence="3" id="KW-0732">Signal</keyword>
<evidence type="ECO:0000256" key="3">
    <source>
        <dbReference type="SAM" id="SignalP"/>
    </source>
</evidence>
<sequence>MFIAKSLLALPLGTAFNGFPTPLSGVASPFPATVPANTASGGPQYGRMARIAGTAIAAGSVGYGAIKLASFAPRPRPRYLHDALFERNDMTSNHTAVINEVLPTLVGPTFSFAAAYEASLLTSLAIINVNDRPFCSARADDNLCMAGSGMGLIRDLLVTQSSAVPTTDTTNDGLNVNDLSVLLSSSPNSTVRGSSTFHPPPAPANFHGYTNKIPFSFIRLRRVIIALTFLIRICLGAESLPFIASNQTEEEIPIPPSEPWLFLDLSIDTSLYADSLPHVIHRLSGVPWIFWLEGRHCYNQKCLARNGSGAGVASDLLDDTVDYLDVKPMDPSSTSTDSEDDSEEDVKDKKRTTKISRLYVVFGVVIVLATLFNQRYPILPEIDSAPADEQATHSMNDETTLLNEDDVSAVKEDHIDASSQVFEETQQEIPEDILVEVEEVHEPVRSSALHEIIEDLSEVFGPVGTVDAVQIEDFPSTLVDVETEAADAGTVPSVIEDLELGYLGVEEPQASYVQAATALPSLTVQVSVQVEDSRQRESTWIPAQEGDTVCTCIRVTRNEGQVSQNSLPKEVPSASQASIPSLAVEDFTLEEVQPKASARMDRNVSLPSSKIATALNPNASAFVPRVTPATRPAQPIEVFVGETAYRPPLRERRGRPACSSLVDGRFTNILLSWNRL</sequence>
<feature type="transmembrane region" description="Helical" evidence="2">
    <location>
        <begin position="358"/>
        <end position="376"/>
    </location>
</feature>
<evidence type="ECO:0000256" key="2">
    <source>
        <dbReference type="SAM" id="Phobius"/>
    </source>
</evidence>
<evidence type="ECO:0000313" key="4">
    <source>
        <dbReference type="EMBL" id="PPQ73844.1"/>
    </source>
</evidence>
<dbReference type="Proteomes" id="UP000284706">
    <property type="component" value="Unassembled WGS sequence"/>
</dbReference>
<dbReference type="EMBL" id="NHYE01005380">
    <property type="protein sequence ID" value="PPQ73844.1"/>
    <property type="molecule type" value="Genomic_DNA"/>
</dbReference>
<evidence type="ECO:0000313" key="5">
    <source>
        <dbReference type="Proteomes" id="UP000284706"/>
    </source>
</evidence>
<protein>
    <submittedName>
        <fullName evidence="4">Uncharacterized protein</fullName>
    </submittedName>
</protein>
<dbReference type="AlphaFoldDB" id="A0A409W5R4"/>
<comment type="caution">
    <text evidence="4">The sequence shown here is derived from an EMBL/GenBank/DDBJ whole genome shotgun (WGS) entry which is preliminary data.</text>
</comment>
<keyword evidence="2" id="KW-0472">Membrane</keyword>
<proteinExistence type="predicted"/>
<dbReference type="OrthoDB" id="10671142at2759"/>
<gene>
    <name evidence="4" type="ORF">CVT26_012179</name>
</gene>
<accession>A0A409W5R4</accession>
<feature type="signal peptide" evidence="3">
    <location>
        <begin position="1"/>
        <end position="15"/>
    </location>
</feature>
<feature type="transmembrane region" description="Helical" evidence="2">
    <location>
        <begin position="49"/>
        <end position="69"/>
    </location>
</feature>
<organism evidence="4 5">
    <name type="scientific">Gymnopilus dilepis</name>
    <dbReference type="NCBI Taxonomy" id="231916"/>
    <lineage>
        <taxon>Eukaryota</taxon>
        <taxon>Fungi</taxon>
        <taxon>Dikarya</taxon>
        <taxon>Basidiomycota</taxon>
        <taxon>Agaricomycotina</taxon>
        <taxon>Agaricomycetes</taxon>
        <taxon>Agaricomycetidae</taxon>
        <taxon>Agaricales</taxon>
        <taxon>Agaricineae</taxon>
        <taxon>Hymenogastraceae</taxon>
        <taxon>Gymnopilus</taxon>
    </lineage>
</organism>
<reference evidence="4 5" key="1">
    <citation type="journal article" date="2018" name="Evol. Lett.">
        <title>Horizontal gene cluster transfer increased hallucinogenic mushroom diversity.</title>
        <authorList>
            <person name="Reynolds H.T."/>
            <person name="Vijayakumar V."/>
            <person name="Gluck-Thaler E."/>
            <person name="Korotkin H.B."/>
            <person name="Matheny P.B."/>
            <person name="Slot J.C."/>
        </authorList>
    </citation>
    <scope>NUCLEOTIDE SEQUENCE [LARGE SCALE GENOMIC DNA]</scope>
    <source>
        <strain evidence="4 5">SRW20</strain>
    </source>
</reference>
<keyword evidence="5" id="KW-1185">Reference proteome</keyword>
<dbReference type="InParanoid" id="A0A409W5R4"/>
<feature type="chain" id="PRO_5019149992" evidence="3">
    <location>
        <begin position="16"/>
        <end position="676"/>
    </location>
</feature>